<dbReference type="InterPro" id="IPR023214">
    <property type="entry name" value="HAD_sf"/>
</dbReference>
<evidence type="ECO:0000256" key="8">
    <source>
        <dbReference type="ARBA" id="ARBA00022801"/>
    </source>
</evidence>
<evidence type="ECO:0000256" key="14">
    <source>
        <dbReference type="PIRSR" id="PIRSR604469-1"/>
    </source>
</evidence>
<dbReference type="GO" id="GO:0000287">
    <property type="term" value="F:magnesium ion binding"/>
    <property type="evidence" value="ECO:0007669"/>
    <property type="project" value="TreeGrafter"/>
</dbReference>
<dbReference type="RefSeq" id="WP_005435061.1">
    <property type="nucleotide sequence ID" value="NZ_JH815516.1"/>
</dbReference>
<dbReference type="SUPFAM" id="SSF56784">
    <property type="entry name" value="HAD-like"/>
    <property type="match status" value="1"/>
</dbReference>
<dbReference type="eggNOG" id="COG0560">
    <property type="taxonomic scope" value="Bacteria"/>
</dbReference>
<dbReference type="Gene3D" id="3.40.50.1000">
    <property type="entry name" value="HAD superfamily/HAD-like"/>
    <property type="match status" value="1"/>
</dbReference>
<dbReference type="GO" id="GO:0036424">
    <property type="term" value="F:L-phosphoserine phosphatase activity"/>
    <property type="evidence" value="ECO:0007669"/>
    <property type="project" value="InterPro"/>
</dbReference>
<dbReference type="InterPro" id="IPR036412">
    <property type="entry name" value="HAD-like_sf"/>
</dbReference>
<evidence type="ECO:0000256" key="2">
    <source>
        <dbReference type="ARBA" id="ARBA00005135"/>
    </source>
</evidence>
<evidence type="ECO:0000256" key="9">
    <source>
        <dbReference type="ARBA" id="ARBA00022842"/>
    </source>
</evidence>
<keyword evidence="6" id="KW-0028">Amino-acid biosynthesis</keyword>
<comment type="caution">
    <text evidence="15">The sequence shown here is derived from an EMBL/GenBank/DDBJ whole genome shotgun (WGS) entry which is preliminary data.</text>
</comment>
<organism evidence="15 16">
    <name type="scientific">Sutterella wadsworthensis 2_1_59BFAA</name>
    <dbReference type="NCBI Taxonomy" id="742823"/>
    <lineage>
        <taxon>Bacteria</taxon>
        <taxon>Pseudomonadati</taxon>
        <taxon>Pseudomonadota</taxon>
        <taxon>Betaproteobacteria</taxon>
        <taxon>Burkholderiales</taxon>
        <taxon>Sutterellaceae</taxon>
        <taxon>Sutterella</taxon>
    </lineage>
</organism>
<evidence type="ECO:0000256" key="1">
    <source>
        <dbReference type="ARBA" id="ARBA00001946"/>
    </source>
</evidence>
<dbReference type="UniPathway" id="UPA00135">
    <property type="reaction ID" value="UER00198"/>
</dbReference>
<dbReference type="Pfam" id="PF12710">
    <property type="entry name" value="HAD"/>
    <property type="match status" value="1"/>
</dbReference>
<dbReference type="PATRIC" id="fig|742823.3.peg.1169"/>
<evidence type="ECO:0000313" key="16">
    <source>
        <dbReference type="Proteomes" id="UP000005835"/>
    </source>
</evidence>
<dbReference type="NCBIfam" id="TIGR00338">
    <property type="entry name" value="serB"/>
    <property type="match status" value="1"/>
</dbReference>
<reference evidence="15 16" key="1">
    <citation type="submission" date="2012-05" db="EMBL/GenBank/DDBJ databases">
        <title>The Genome Sequence of Sutterella wadsworthensis 2_1_59BFAA.</title>
        <authorList>
            <consortium name="The Broad Institute Genome Sequencing Platform"/>
            <person name="Earl A."/>
            <person name="Ward D."/>
            <person name="Feldgarden M."/>
            <person name="Gevers D."/>
            <person name="Daigneault M."/>
            <person name="Strauss J."/>
            <person name="Allen-Vercoe E."/>
            <person name="Walker B."/>
            <person name="Young S.K."/>
            <person name="Zeng Q."/>
            <person name="Gargeya S."/>
            <person name="Fitzgerald M."/>
            <person name="Haas B."/>
            <person name="Abouelleil A."/>
            <person name="Alvarado L."/>
            <person name="Arachchi H.M."/>
            <person name="Berlin A.M."/>
            <person name="Chapman S.B."/>
            <person name="Goldberg J."/>
            <person name="Griggs A."/>
            <person name="Gujja S."/>
            <person name="Hansen M."/>
            <person name="Howarth C."/>
            <person name="Imamovic A."/>
            <person name="Larimer J."/>
            <person name="McCowen C."/>
            <person name="Montmayeur A."/>
            <person name="Murphy C."/>
            <person name="Neiman D."/>
            <person name="Pearson M."/>
            <person name="Priest M."/>
            <person name="Roberts A."/>
            <person name="Saif S."/>
            <person name="Shea T."/>
            <person name="Sisk P."/>
            <person name="Sykes S."/>
            <person name="Wortman J."/>
            <person name="Nusbaum C."/>
            <person name="Birren B."/>
        </authorList>
    </citation>
    <scope>NUCLEOTIDE SEQUENCE [LARGE SCALE GENOMIC DNA]</scope>
    <source>
        <strain evidence="15 16">2_1_59BFAA</strain>
    </source>
</reference>
<dbReference type="InterPro" id="IPR050582">
    <property type="entry name" value="HAD-like_SerB"/>
</dbReference>
<evidence type="ECO:0000256" key="4">
    <source>
        <dbReference type="ARBA" id="ARBA00012640"/>
    </source>
</evidence>
<evidence type="ECO:0000256" key="13">
    <source>
        <dbReference type="ARBA" id="ARBA00048523"/>
    </source>
</evidence>
<accession>K1JLI5</accession>
<dbReference type="AlphaFoldDB" id="K1JLI5"/>
<keyword evidence="16" id="KW-1185">Reference proteome</keyword>
<protein>
    <recommendedName>
        <fullName evidence="5">Phosphoserine phosphatase</fullName>
        <ecNumber evidence="4">3.1.3.3</ecNumber>
    </recommendedName>
    <alternativeName>
        <fullName evidence="11">O-phosphoserine phosphohydrolase</fullName>
    </alternativeName>
</protein>
<dbReference type="OrthoDB" id="9792539at2"/>
<dbReference type="InterPro" id="IPR004469">
    <property type="entry name" value="PSP"/>
</dbReference>
<comment type="similarity">
    <text evidence="3">Belongs to the HAD-like hydrolase superfamily. SerB family.</text>
</comment>
<evidence type="ECO:0000256" key="6">
    <source>
        <dbReference type="ARBA" id="ARBA00022605"/>
    </source>
</evidence>
<keyword evidence="9" id="KW-0460">Magnesium</keyword>
<evidence type="ECO:0000256" key="7">
    <source>
        <dbReference type="ARBA" id="ARBA00022723"/>
    </source>
</evidence>
<dbReference type="GO" id="GO:0005737">
    <property type="term" value="C:cytoplasm"/>
    <property type="evidence" value="ECO:0007669"/>
    <property type="project" value="TreeGrafter"/>
</dbReference>
<evidence type="ECO:0000256" key="3">
    <source>
        <dbReference type="ARBA" id="ARBA00009184"/>
    </source>
</evidence>
<keyword evidence="7" id="KW-0479">Metal-binding</keyword>
<evidence type="ECO:0000313" key="15">
    <source>
        <dbReference type="EMBL" id="EKB31071.1"/>
    </source>
</evidence>
<evidence type="ECO:0000256" key="12">
    <source>
        <dbReference type="ARBA" id="ARBA00048138"/>
    </source>
</evidence>
<comment type="pathway">
    <text evidence="2">Amino-acid biosynthesis; L-serine biosynthesis; L-serine from 3-phospho-D-glycerate: step 3/3.</text>
</comment>
<evidence type="ECO:0000256" key="10">
    <source>
        <dbReference type="ARBA" id="ARBA00023299"/>
    </source>
</evidence>
<dbReference type="NCBIfam" id="TIGR01488">
    <property type="entry name" value="HAD-SF-IB"/>
    <property type="match status" value="1"/>
</dbReference>
<keyword evidence="8" id="KW-0378">Hydrolase</keyword>
<evidence type="ECO:0000256" key="11">
    <source>
        <dbReference type="ARBA" id="ARBA00031693"/>
    </source>
</evidence>
<comment type="catalytic activity">
    <reaction evidence="13">
        <text>O-phospho-D-serine + H2O = D-serine + phosphate</text>
        <dbReference type="Rhea" id="RHEA:24873"/>
        <dbReference type="ChEBI" id="CHEBI:15377"/>
        <dbReference type="ChEBI" id="CHEBI:35247"/>
        <dbReference type="ChEBI" id="CHEBI:43474"/>
        <dbReference type="ChEBI" id="CHEBI:58680"/>
        <dbReference type="EC" id="3.1.3.3"/>
    </reaction>
</comment>
<comment type="catalytic activity">
    <reaction evidence="12">
        <text>O-phospho-L-serine + H2O = L-serine + phosphate</text>
        <dbReference type="Rhea" id="RHEA:21208"/>
        <dbReference type="ChEBI" id="CHEBI:15377"/>
        <dbReference type="ChEBI" id="CHEBI:33384"/>
        <dbReference type="ChEBI" id="CHEBI:43474"/>
        <dbReference type="ChEBI" id="CHEBI:57524"/>
        <dbReference type="EC" id="3.1.3.3"/>
    </reaction>
</comment>
<dbReference type="HOGENOM" id="CLU_036368_4_0_4"/>
<feature type="active site" description="Nucleophile" evidence="14">
    <location>
        <position position="75"/>
    </location>
</feature>
<dbReference type="STRING" id="742823.HMPREF9465_01176"/>
<dbReference type="EC" id="3.1.3.3" evidence="4"/>
<gene>
    <name evidence="15" type="ORF">HMPREF9465_01176</name>
</gene>
<dbReference type="PANTHER" id="PTHR43344:SF2">
    <property type="entry name" value="PHOSPHOSERINE PHOSPHATASE"/>
    <property type="match status" value="1"/>
</dbReference>
<evidence type="ECO:0000256" key="5">
    <source>
        <dbReference type="ARBA" id="ARBA00015196"/>
    </source>
</evidence>
<comment type="cofactor">
    <cofactor evidence="1">
        <name>Mg(2+)</name>
        <dbReference type="ChEBI" id="CHEBI:18420"/>
    </cofactor>
</comment>
<dbReference type="Proteomes" id="UP000005835">
    <property type="component" value="Unassembled WGS sequence"/>
</dbReference>
<proteinExistence type="inferred from homology"/>
<dbReference type="GO" id="GO:0006564">
    <property type="term" value="P:L-serine biosynthetic process"/>
    <property type="evidence" value="ECO:0007669"/>
    <property type="project" value="UniProtKB-KW"/>
</dbReference>
<dbReference type="PANTHER" id="PTHR43344">
    <property type="entry name" value="PHOSPHOSERINE PHOSPHATASE"/>
    <property type="match status" value="1"/>
</dbReference>
<sequence>MNDMLLAGDDRAIHGFADRLNFRTKLVRPGFIRLSGVSSKGFPTGLAAMAEESAVDVLLLPPDLSLRRFRVACFDMDSTLIESECIDEMAAFAGAGERISRITRRAMEGLIPFDESLRQRVAALAGSSAEIVTHAVERAVPTPGALDFVDFLTRYGLATYIITGGFEEIATHVARRFGMTGVVCNRLVLEDGRLTGGVRGPASGKILDADGKRRALEVLAQVNGASLSETIAGGDGANDLQMIAAAGFGFAYHGKPVVMREAPRGVRFGDFSVLKHCFLEAWA</sequence>
<name>K1JLI5_9BURK</name>
<dbReference type="EMBL" id="ADMG01000031">
    <property type="protein sequence ID" value="EKB31071.1"/>
    <property type="molecule type" value="Genomic_DNA"/>
</dbReference>
<feature type="active site" description="Proton donor" evidence="14">
    <location>
        <position position="77"/>
    </location>
</feature>
<keyword evidence="10" id="KW-0718">Serine biosynthesis</keyword>